<dbReference type="SUPFAM" id="SSF51445">
    <property type="entry name" value="(Trans)glycosidases"/>
    <property type="match status" value="1"/>
</dbReference>
<keyword evidence="2 6" id="KW-0732">Signal</keyword>
<dbReference type="PRINTS" id="PR00740">
    <property type="entry name" value="GLHYDRLASE27"/>
</dbReference>
<protein>
    <recommendedName>
        <fullName evidence="5">Alpha-galactosidase</fullName>
        <ecNumber evidence="5">3.2.1.22</ecNumber>
    </recommendedName>
    <alternativeName>
        <fullName evidence="5">Melibiase</fullName>
    </alternativeName>
</protein>
<dbReference type="InterPro" id="IPR041233">
    <property type="entry name" value="Melibiase_C"/>
</dbReference>
<dbReference type="Proteomes" id="UP001430919">
    <property type="component" value="Unassembled WGS sequence"/>
</dbReference>
<organism evidence="8 9">
    <name type="scientific">Flavobacterium pisciphilum</name>
    <dbReference type="NCBI Taxonomy" id="2893755"/>
    <lineage>
        <taxon>Bacteria</taxon>
        <taxon>Pseudomonadati</taxon>
        <taxon>Bacteroidota</taxon>
        <taxon>Flavobacteriia</taxon>
        <taxon>Flavobacteriales</taxon>
        <taxon>Flavobacteriaceae</taxon>
        <taxon>Flavobacterium</taxon>
    </lineage>
</organism>
<gene>
    <name evidence="8" type="ORF">LNQ49_01255</name>
</gene>
<comment type="similarity">
    <text evidence="1 5">Belongs to the glycosyl hydrolase 27 family.</text>
</comment>
<reference evidence="8" key="1">
    <citation type="submission" date="2021-11" db="EMBL/GenBank/DDBJ databases">
        <title>Description of novel Flavobacterium species.</title>
        <authorList>
            <person name="Saticioglu I.B."/>
            <person name="Ay H."/>
            <person name="Altun S."/>
            <person name="Duman M."/>
        </authorList>
    </citation>
    <scope>NUCLEOTIDE SEQUENCE</scope>
    <source>
        <strain evidence="8">F-65</strain>
    </source>
</reference>
<keyword evidence="4 5" id="KW-0326">Glycosidase</keyword>
<dbReference type="InterPro" id="IPR002241">
    <property type="entry name" value="Glyco_hydro_27"/>
</dbReference>
<keyword evidence="9" id="KW-1185">Reference proteome</keyword>
<dbReference type="InterPro" id="IPR000111">
    <property type="entry name" value="Glyco_hydro_27/36_CS"/>
</dbReference>
<feature type="domain" description="Alpha galactosidase C-terminal" evidence="7">
    <location>
        <begin position="318"/>
        <end position="402"/>
    </location>
</feature>
<evidence type="ECO:0000313" key="9">
    <source>
        <dbReference type="Proteomes" id="UP001430919"/>
    </source>
</evidence>
<evidence type="ECO:0000256" key="5">
    <source>
        <dbReference type="RuleBase" id="RU361168"/>
    </source>
</evidence>
<keyword evidence="5" id="KW-1015">Disulfide bond</keyword>
<dbReference type="InterPro" id="IPR017853">
    <property type="entry name" value="GH"/>
</dbReference>
<dbReference type="Pfam" id="PF16499">
    <property type="entry name" value="Melibiase_2"/>
    <property type="match status" value="1"/>
</dbReference>
<dbReference type="GO" id="GO:0016787">
    <property type="term" value="F:hydrolase activity"/>
    <property type="evidence" value="ECO:0007669"/>
    <property type="project" value="UniProtKB-KW"/>
</dbReference>
<dbReference type="EMBL" id="JAJJMO010000001">
    <property type="protein sequence ID" value="MCC9070232.1"/>
    <property type="molecule type" value="Genomic_DNA"/>
</dbReference>
<dbReference type="PANTHER" id="PTHR11452:SF75">
    <property type="entry name" value="ALPHA-GALACTOSIDASE MEL1"/>
    <property type="match status" value="1"/>
</dbReference>
<comment type="caution">
    <text evidence="8">The sequence shown here is derived from an EMBL/GenBank/DDBJ whole genome shotgun (WGS) entry which is preliminary data.</text>
</comment>
<keyword evidence="3 5" id="KW-0378">Hydrolase</keyword>
<comment type="catalytic activity">
    <reaction evidence="5">
        <text>Hydrolysis of terminal, non-reducing alpha-D-galactose residues in alpha-D-galactosides, including galactose oligosaccharides, galactomannans and galactolipids.</text>
        <dbReference type="EC" id="3.2.1.22"/>
    </reaction>
</comment>
<accession>A0ABS8MQ30</accession>
<sequence length="405" mass="46499">MKYLKVKNWFLMSVAAFCMQLNAQKLDSLVLTPPMGWNSWNTFHTDINEKMVMETADILVSSGMKDAGYIYLVLDDGWMAMERDNQGNLVPDPKKFPRGIKAVADYVHSKGLKFGMYNCAGTLTCQKYPGTRGYEYQDARNYAAWDVDFLKYDWCYATGINAKEAYTTMSNALKKTGRPIVFSICEWGVNKPWEWGEGVGQLWRTTEDIYQIFDSVHDEGTWNSLSVMHIADLQSNLRKYSGPGHWNDPDMLEVGNGMTYNEDKAHFSLWSMMAAPLIAGNDIRKMSKQTLEILTNKEVLDVDQDPLGIQGFRYLDKDGLQVWCKPLKNGDWAICFINRKTESKSINFDWNKENIVDTVFKHTLDNKSVYNLFDVWRKKQTGTTAKTLKETIEPHGVLMYRLSKA</sequence>
<dbReference type="EC" id="3.2.1.22" evidence="5"/>
<evidence type="ECO:0000256" key="3">
    <source>
        <dbReference type="ARBA" id="ARBA00022801"/>
    </source>
</evidence>
<feature type="signal peptide" evidence="6">
    <location>
        <begin position="1"/>
        <end position="23"/>
    </location>
</feature>
<dbReference type="InterPro" id="IPR013780">
    <property type="entry name" value="Glyco_hydro_b"/>
</dbReference>
<feature type="chain" id="PRO_5045404512" description="Alpha-galactosidase" evidence="6">
    <location>
        <begin position="24"/>
        <end position="405"/>
    </location>
</feature>
<evidence type="ECO:0000313" key="8">
    <source>
        <dbReference type="EMBL" id="MCC9070232.1"/>
    </source>
</evidence>
<dbReference type="PROSITE" id="PS00512">
    <property type="entry name" value="ALPHA_GALACTOSIDASE"/>
    <property type="match status" value="1"/>
</dbReference>
<evidence type="ECO:0000256" key="1">
    <source>
        <dbReference type="ARBA" id="ARBA00009743"/>
    </source>
</evidence>
<name>A0ABS8MQ30_9FLAO</name>
<dbReference type="CDD" id="cd14792">
    <property type="entry name" value="GH27"/>
    <property type="match status" value="1"/>
</dbReference>
<evidence type="ECO:0000259" key="7">
    <source>
        <dbReference type="Pfam" id="PF17801"/>
    </source>
</evidence>
<evidence type="ECO:0000256" key="6">
    <source>
        <dbReference type="SAM" id="SignalP"/>
    </source>
</evidence>
<evidence type="ECO:0000256" key="2">
    <source>
        <dbReference type="ARBA" id="ARBA00022729"/>
    </source>
</evidence>
<dbReference type="PANTHER" id="PTHR11452">
    <property type="entry name" value="ALPHA-GALACTOSIDASE/ALPHA-N-ACETYLGALACTOSAMINIDASE"/>
    <property type="match status" value="1"/>
</dbReference>
<dbReference type="InterPro" id="IPR013785">
    <property type="entry name" value="Aldolase_TIM"/>
</dbReference>
<dbReference type="RefSeq" id="WP_229986981.1">
    <property type="nucleotide sequence ID" value="NZ_JAJJMO010000001.1"/>
</dbReference>
<dbReference type="Gene3D" id="3.20.20.70">
    <property type="entry name" value="Aldolase class I"/>
    <property type="match status" value="1"/>
</dbReference>
<proteinExistence type="inferred from homology"/>
<dbReference type="Gene3D" id="2.60.40.1180">
    <property type="entry name" value="Golgi alpha-mannosidase II"/>
    <property type="match status" value="1"/>
</dbReference>
<dbReference type="SUPFAM" id="SSF51011">
    <property type="entry name" value="Glycosyl hydrolase domain"/>
    <property type="match status" value="1"/>
</dbReference>
<dbReference type="Pfam" id="PF17801">
    <property type="entry name" value="Melibiase_C"/>
    <property type="match status" value="1"/>
</dbReference>
<evidence type="ECO:0000256" key="4">
    <source>
        <dbReference type="ARBA" id="ARBA00023295"/>
    </source>
</evidence>